<dbReference type="SUPFAM" id="SSF56219">
    <property type="entry name" value="DNase I-like"/>
    <property type="match status" value="1"/>
</dbReference>
<reference evidence="3" key="1">
    <citation type="submission" date="2016-06" db="UniProtKB">
        <authorList>
            <consortium name="WormBaseParasite"/>
        </authorList>
    </citation>
    <scope>IDENTIFICATION</scope>
</reference>
<dbReference type="WBParaSite" id="SCUD_0002065101-mRNA-1">
    <property type="protein sequence ID" value="SCUD_0002065101-mRNA-1"/>
    <property type="gene ID" value="SCUD_0002065101"/>
</dbReference>
<dbReference type="PANTHER" id="PTHR33395">
    <property type="entry name" value="TRANSCRIPTASE, PUTATIVE-RELATED-RELATED"/>
    <property type="match status" value="1"/>
</dbReference>
<dbReference type="STRING" id="6186.A0A183L000"/>
<dbReference type="EMBL" id="UZAK01044737">
    <property type="protein sequence ID" value="VDP72906.1"/>
    <property type="molecule type" value="Genomic_DNA"/>
</dbReference>
<protein>
    <submittedName>
        <fullName evidence="3">Endo/exonuclease/phosphatase domain-containing protein</fullName>
    </submittedName>
</protein>
<dbReference type="Gene3D" id="3.60.10.10">
    <property type="entry name" value="Endonuclease/exonuclease/phosphatase"/>
    <property type="match status" value="1"/>
</dbReference>
<name>A0A183L000_9TREM</name>
<reference evidence="1 2" key="2">
    <citation type="submission" date="2018-11" db="EMBL/GenBank/DDBJ databases">
        <authorList>
            <consortium name="Pathogen Informatics"/>
        </authorList>
    </citation>
    <scope>NUCLEOTIDE SEQUENCE [LARGE SCALE GENOMIC DNA]</scope>
    <source>
        <strain evidence="1">Dakar</strain>
        <strain evidence="2">Dakar, Senegal</strain>
    </source>
</reference>
<accession>A0A183L000</accession>
<dbReference type="Proteomes" id="UP000279833">
    <property type="component" value="Unassembled WGS sequence"/>
</dbReference>
<keyword evidence="2" id="KW-1185">Reference proteome</keyword>
<dbReference type="InterPro" id="IPR036691">
    <property type="entry name" value="Endo/exonu/phosph_ase_sf"/>
</dbReference>
<evidence type="ECO:0000313" key="1">
    <source>
        <dbReference type="EMBL" id="VDP72906.1"/>
    </source>
</evidence>
<proteinExistence type="predicted"/>
<dbReference type="AlphaFoldDB" id="A0A183L000"/>
<evidence type="ECO:0000313" key="3">
    <source>
        <dbReference type="WBParaSite" id="SCUD_0002065101-mRNA-1"/>
    </source>
</evidence>
<sequence>MSYNYEIESLASSLSKHDDLKQEIKTLSPLKLPLSKDIVPAELDDIIKAESVIDFIANEVTKRIVSRNNVIVYNIPDRIPIKTVRNSILKASNLHESPCQCIRPNKKHQKYSCPVLFRFDSHILAEQLKESERLICALTKFRNARIVSDKTTNQRLTQKCTLNENKGVEITTNHDASAAGSTDAATLSHVLQYSDIPTKSANLPVMSVVTSDSQCTSNDATNPILPSLPLEAHKQVLDSNAKTLKNTVKTKKPMPPFLAKPSFILITETWCSQAVSDSELNIQNYLLYRCDREIKRGGGWIIYALDTLTTNKVEDSVLNSLPESVWISVNTLNHSLHLGCIYRAPDSSNNENDLIINAFIHASSLNFNAKVITGDFNYPGINWSTGSCQSCNDEFSATINMHCWSQFSKPYELYIPARYRNKLRRLQNRYFKSNDFTVVAQIKIIFNQIKEKHRLKAINEELLALNTNSKAQKLTLLFNKRAKATRNVDIPCIQHNNTFIYDSKTIADLFS</sequence>
<evidence type="ECO:0000313" key="2">
    <source>
        <dbReference type="Proteomes" id="UP000279833"/>
    </source>
</evidence>
<dbReference type="PANTHER" id="PTHR33395:SF22">
    <property type="entry name" value="REVERSE TRANSCRIPTASE DOMAIN-CONTAINING PROTEIN"/>
    <property type="match status" value="1"/>
</dbReference>
<organism evidence="3">
    <name type="scientific">Schistosoma curassoni</name>
    <dbReference type="NCBI Taxonomy" id="6186"/>
    <lineage>
        <taxon>Eukaryota</taxon>
        <taxon>Metazoa</taxon>
        <taxon>Spiralia</taxon>
        <taxon>Lophotrochozoa</taxon>
        <taxon>Platyhelminthes</taxon>
        <taxon>Trematoda</taxon>
        <taxon>Digenea</taxon>
        <taxon>Strigeidida</taxon>
        <taxon>Schistosomatoidea</taxon>
        <taxon>Schistosomatidae</taxon>
        <taxon>Schistosoma</taxon>
    </lineage>
</organism>
<gene>
    <name evidence="1" type="ORF">SCUD_LOCUS20648</name>
</gene>